<keyword evidence="2" id="KW-1185">Reference proteome</keyword>
<accession>A0A1G7VDI9</accession>
<sequence length="130" mass="14799">MNGMDIEMLVKKVMACAVNIRKHLGPGYLESVYKNAMLVELEKNGLTYEVEKPINVYYENVLVGEFKADIVVEGSLILELKAVSSLHVAHEIQLVNYLTATGIDDGLLINFGSEELQFKRKFRVYRKRFS</sequence>
<reference evidence="2" key="1">
    <citation type="submission" date="2016-10" db="EMBL/GenBank/DDBJ databases">
        <authorList>
            <person name="Varghese N."/>
            <person name="Submissions S."/>
        </authorList>
    </citation>
    <scope>NUCLEOTIDE SEQUENCE [LARGE SCALE GENOMIC DNA]</scope>
    <source>
        <strain evidence="2">BP1-148</strain>
    </source>
</reference>
<protein>
    <submittedName>
        <fullName evidence="1">GxxExxY protein</fullName>
    </submittedName>
</protein>
<proteinExistence type="predicted"/>
<evidence type="ECO:0000313" key="1">
    <source>
        <dbReference type="EMBL" id="SDG57010.1"/>
    </source>
</evidence>
<name>A0A1G7VDI9_9BACT</name>
<dbReference type="EMBL" id="FNCQ01000005">
    <property type="protein sequence ID" value="SDG57010.1"/>
    <property type="molecule type" value="Genomic_DNA"/>
</dbReference>
<dbReference type="STRING" id="645274.SAMN04487901_105171"/>
<dbReference type="Proteomes" id="UP000198779">
    <property type="component" value="Unassembled WGS sequence"/>
</dbReference>
<dbReference type="InterPro" id="IPR026350">
    <property type="entry name" value="GxxExxY"/>
</dbReference>
<evidence type="ECO:0000313" key="2">
    <source>
        <dbReference type="Proteomes" id="UP000198779"/>
    </source>
</evidence>
<organism evidence="1 2">
    <name type="scientific">Prevotella communis</name>
    <dbReference type="NCBI Taxonomy" id="2913614"/>
    <lineage>
        <taxon>Bacteria</taxon>
        <taxon>Pseudomonadati</taxon>
        <taxon>Bacteroidota</taxon>
        <taxon>Bacteroidia</taxon>
        <taxon>Bacteroidales</taxon>
        <taxon>Prevotellaceae</taxon>
        <taxon>Prevotella</taxon>
    </lineage>
</organism>
<dbReference type="Pfam" id="PF13366">
    <property type="entry name" value="PDDEXK_3"/>
    <property type="match status" value="1"/>
</dbReference>
<dbReference type="AlphaFoldDB" id="A0A1G7VDI9"/>
<dbReference type="NCBIfam" id="TIGR04256">
    <property type="entry name" value="GxxExxY"/>
    <property type="match status" value="1"/>
</dbReference>
<gene>
    <name evidence="1" type="ORF">SAMN04487901_105171</name>
</gene>